<evidence type="ECO:0000313" key="2">
    <source>
        <dbReference type="Proteomes" id="UP000525078"/>
    </source>
</evidence>
<dbReference type="EMBL" id="JAATIP010000124">
    <property type="protein sequence ID" value="KAF4369708.1"/>
    <property type="molecule type" value="Genomic_DNA"/>
</dbReference>
<protein>
    <submittedName>
        <fullName evidence="1">Uncharacterized protein</fullName>
    </submittedName>
</protein>
<name>A0A7J6FGD5_CANSA</name>
<evidence type="ECO:0000313" key="1">
    <source>
        <dbReference type="EMBL" id="KAF4369708.1"/>
    </source>
</evidence>
<organism evidence="1 2">
    <name type="scientific">Cannabis sativa</name>
    <name type="common">Hemp</name>
    <name type="synonym">Marijuana</name>
    <dbReference type="NCBI Taxonomy" id="3483"/>
    <lineage>
        <taxon>Eukaryota</taxon>
        <taxon>Viridiplantae</taxon>
        <taxon>Streptophyta</taxon>
        <taxon>Embryophyta</taxon>
        <taxon>Tracheophyta</taxon>
        <taxon>Spermatophyta</taxon>
        <taxon>Magnoliopsida</taxon>
        <taxon>eudicotyledons</taxon>
        <taxon>Gunneridae</taxon>
        <taxon>Pentapetalae</taxon>
        <taxon>rosids</taxon>
        <taxon>fabids</taxon>
        <taxon>Rosales</taxon>
        <taxon>Cannabaceae</taxon>
        <taxon>Cannabis</taxon>
    </lineage>
</organism>
<proteinExistence type="predicted"/>
<comment type="caution">
    <text evidence="1">The sequence shown here is derived from an EMBL/GenBank/DDBJ whole genome shotgun (WGS) entry which is preliminary data.</text>
</comment>
<accession>A0A7J6FGD5</accession>
<gene>
    <name evidence="1" type="ORF">F8388_015795</name>
</gene>
<reference evidence="1 2" key="1">
    <citation type="journal article" date="2020" name="bioRxiv">
        <title>Sequence and annotation of 42 cannabis genomes reveals extensive copy number variation in cannabinoid synthesis and pathogen resistance genes.</title>
        <authorList>
            <person name="Mckernan K.J."/>
            <person name="Helbert Y."/>
            <person name="Kane L.T."/>
            <person name="Ebling H."/>
            <person name="Zhang L."/>
            <person name="Liu B."/>
            <person name="Eaton Z."/>
            <person name="Mclaughlin S."/>
            <person name="Kingan S."/>
            <person name="Baybayan P."/>
            <person name="Concepcion G."/>
            <person name="Jordan M."/>
            <person name="Riva A."/>
            <person name="Barbazuk W."/>
            <person name="Harkins T."/>
        </authorList>
    </citation>
    <scope>NUCLEOTIDE SEQUENCE [LARGE SCALE GENOMIC DNA]</scope>
    <source>
        <strain evidence="2">cv. Jamaican Lion 4</strain>
        <tissue evidence="1">Leaf</tissue>
    </source>
</reference>
<sequence length="11" mass="1213">MAHLLLSICVI</sequence>
<dbReference type="Proteomes" id="UP000525078">
    <property type="component" value="Unassembled WGS sequence"/>
</dbReference>